<accession>A0A1F2WIZ9</accession>
<comment type="caution">
    <text evidence="1">The sequence shown here is derived from an EMBL/GenBank/DDBJ whole genome shotgun (WGS) entry which is preliminary data.</text>
</comment>
<organism evidence="1 2">
    <name type="scientific">Candidatus Solincola sediminis</name>
    <dbReference type="NCBI Taxonomy" id="1797199"/>
    <lineage>
        <taxon>Bacteria</taxon>
        <taxon>Bacillati</taxon>
        <taxon>Actinomycetota</taxon>
        <taxon>Candidatus Geothermincolia</taxon>
        <taxon>Candidatus Geothermincolales</taxon>
        <taxon>Candidatus Geothermincolaceae</taxon>
        <taxon>Candidatus Solincola</taxon>
    </lineage>
</organism>
<evidence type="ECO:0000313" key="2">
    <source>
        <dbReference type="Proteomes" id="UP000177876"/>
    </source>
</evidence>
<dbReference type="EMBL" id="MELK01000040">
    <property type="protein sequence ID" value="OFW56813.1"/>
    <property type="molecule type" value="Genomic_DNA"/>
</dbReference>
<dbReference type="Gene3D" id="3.40.50.1000">
    <property type="entry name" value="HAD superfamily/HAD-like"/>
    <property type="match status" value="2"/>
</dbReference>
<dbReference type="SUPFAM" id="SSF56784">
    <property type="entry name" value="HAD-like"/>
    <property type="match status" value="1"/>
</dbReference>
<protein>
    <recommendedName>
        <fullName evidence="3">HAD family phosphatase</fullName>
    </recommendedName>
</protein>
<evidence type="ECO:0008006" key="3">
    <source>
        <dbReference type="Google" id="ProtNLM"/>
    </source>
</evidence>
<sequence length="303" mass="33626">MAEYGNIDPELELAAGSFAAGSRWAGLSRHLEEIKVVYTDLDGTMMGPLGCFLCNIKGEFIERPVRVLVEMLRRGVDLVPVSGRSGKQLLETARLLGIKNYIAELGVERFYNFGEKVVFDTGVVNIEGEELLDYITATGVVDWLLSRYPRKVELHTPWSNFRDCTPLFRGLLDITEVNGLLEAEYPEFVVVDNGILQLTSPTLDVGELRAYHLVPRGVSKEKAVADDIRTRGFKRSQTIGAGDSDADLNLAGVVGVFFLMRNGFLANPRFSALLSEYENVVVTKGFLNEGWAEAMELAILDRQ</sequence>
<proteinExistence type="predicted"/>
<name>A0A1F2WIZ9_9ACTN</name>
<gene>
    <name evidence="1" type="ORF">A2Y75_06515</name>
</gene>
<dbReference type="InterPro" id="IPR023214">
    <property type="entry name" value="HAD_sf"/>
</dbReference>
<dbReference type="InterPro" id="IPR036412">
    <property type="entry name" value="HAD-like_sf"/>
</dbReference>
<reference evidence="1 2" key="1">
    <citation type="journal article" date="2016" name="Nat. Commun.">
        <title>Thousands of microbial genomes shed light on interconnected biogeochemical processes in an aquifer system.</title>
        <authorList>
            <person name="Anantharaman K."/>
            <person name="Brown C.T."/>
            <person name="Hug L.A."/>
            <person name="Sharon I."/>
            <person name="Castelle C.J."/>
            <person name="Probst A.J."/>
            <person name="Thomas B.C."/>
            <person name="Singh A."/>
            <person name="Wilkins M.J."/>
            <person name="Karaoz U."/>
            <person name="Brodie E.L."/>
            <person name="Williams K.H."/>
            <person name="Hubbard S.S."/>
            <person name="Banfield J.F."/>
        </authorList>
    </citation>
    <scope>NUCLEOTIDE SEQUENCE [LARGE SCALE GENOMIC DNA]</scope>
</reference>
<dbReference type="STRING" id="1797197.A2Y75_06515"/>
<dbReference type="Proteomes" id="UP000177876">
    <property type="component" value="Unassembled WGS sequence"/>
</dbReference>
<dbReference type="AlphaFoldDB" id="A0A1F2WIZ9"/>
<evidence type="ECO:0000313" key="1">
    <source>
        <dbReference type="EMBL" id="OFW56813.1"/>
    </source>
</evidence>